<dbReference type="InterPro" id="IPR000223">
    <property type="entry name" value="Pept_S26A_signal_pept_1"/>
</dbReference>
<dbReference type="Pfam" id="PF10502">
    <property type="entry name" value="Peptidase_S26"/>
    <property type="match status" value="1"/>
</dbReference>
<comment type="catalytic activity">
    <reaction evidence="1 7">
        <text>Cleavage of hydrophobic, N-terminal signal or leader sequences from secreted and periplasmic proteins.</text>
        <dbReference type="EC" id="3.4.21.89"/>
    </reaction>
</comment>
<evidence type="ECO:0000313" key="10">
    <source>
        <dbReference type="EMBL" id="GLO65832.1"/>
    </source>
</evidence>
<dbReference type="InterPro" id="IPR019758">
    <property type="entry name" value="Pept_S26A_signal_pept_1_CS"/>
</dbReference>
<dbReference type="RefSeq" id="WP_215064009.1">
    <property type="nucleotide sequence ID" value="NZ_BSKO01000001.1"/>
</dbReference>
<evidence type="ECO:0000256" key="7">
    <source>
        <dbReference type="RuleBase" id="RU003993"/>
    </source>
</evidence>
<evidence type="ECO:0000256" key="3">
    <source>
        <dbReference type="ARBA" id="ARBA00009370"/>
    </source>
</evidence>
<dbReference type="PROSITE" id="PS00761">
    <property type="entry name" value="SPASE_I_3"/>
    <property type="match status" value="1"/>
</dbReference>
<gene>
    <name evidence="10" type="primary">sipS_1</name>
    <name evidence="10" type="ORF">MACH08_16160</name>
</gene>
<evidence type="ECO:0000256" key="5">
    <source>
        <dbReference type="ARBA" id="ARBA00022670"/>
    </source>
</evidence>
<comment type="subcellular location">
    <subcellularLocation>
        <location evidence="2">Cell membrane</location>
        <topology evidence="2">Single-pass type II membrane protein</topology>
    </subcellularLocation>
    <subcellularLocation>
        <location evidence="8">Membrane</location>
        <topology evidence="8">Single-pass type II membrane protein</topology>
    </subcellularLocation>
</comment>
<dbReference type="NCBIfam" id="TIGR02227">
    <property type="entry name" value="sigpep_I_bact"/>
    <property type="match status" value="1"/>
</dbReference>
<dbReference type="InterPro" id="IPR019756">
    <property type="entry name" value="Pept_S26A_signal_pept_1_Ser-AS"/>
</dbReference>
<evidence type="ECO:0000259" key="9">
    <source>
        <dbReference type="Pfam" id="PF10502"/>
    </source>
</evidence>
<dbReference type="InterPro" id="IPR019757">
    <property type="entry name" value="Pept_S26A_signal_pept_1_Lys-AS"/>
</dbReference>
<dbReference type="CDD" id="cd06530">
    <property type="entry name" value="S26_SPase_I"/>
    <property type="match status" value="1"/>
</dbReference>
<evidence type="ECO:0000256" key="2">
    <source>
        <dbReference type="ARBA" id="ARBA00004401"/>
    </source>
</evidence>
<comment type="similarity">
    <text evidence="3 8">Belongs to the peptidase S26 family.</text>
</comment>
<protein>
    <recommendedName>
        <fullName evidence="4 7">Signal peptidase I</fullName>
        <ecNumber evidence="4 7">3.4.21.89</ecNumber>
    </recommendedName>
</protein>
<dbReference type="EMBL" id="BSKO01000001">
    <property type="protein sequence ID" value="GLO65832.1"/>
    <property type="molecule type" value="Genomic_DNA"/>
</dbReference>
<dbReference type="PANTHER" id="PTHR43390:SF1">
    <property type="entry name" value="CHLOROPLAST PROCESSING PEPTIDASE"/>
    <property type="match status" value="1"/>
</dbReference>
<feature type="domain" description="Peptidase S26" evidence="9">
    <location>
        <begin position="13"/>
        <end position="164"/>
    </location>
</feature>
<dbReference type="PANTHER" id="PTHR43390">
    <property type="entry name" value="SIGNAL PEPTIDASE I"/>
    <property type="match status" value="1"/>
</dbReference>
<dbReference type="PROSITE" id="PS00501">
    <property type="entry name" value="SPASE_I_1"/>
    <property type="match status" value="1"/>
</dbReference>
<reference evidence="10 11" key="1">
    <citation type="submission" date="2023-02" db="EMBL/GenBank/DDBJ databases">
        <title>Oceanobacillus kimchii IFOP_LL358 isolated form Alexandrium catenella lab strain.</title>
        <authorList>
            <person name="Gajardo G."/>
            <person name="Ueki S."/>
            <person name="Maruyama F."/>
        </authorList>
    </citation>
    <scope>NUCLEOTIDE SEQUENCE [LARGE SCALE GENOMIC DNA]</scope>
    <source>
        <strain evidence="10 11">IFOP_LL358</strain>
    </source>
</reference>
<keyword evidence="6 7" id="KW-0378">Hydrolase</keyword>
<evidence type="ECO:0000256" key="4">
    <source>
        <dbReference type="ARBA" id="ARBA00013208"/>
    </source>
</evidence>
<dbReference type="InterPro" id="IPR019533">
    <property type="entry name" value="Peptidase_S26"/>
</dbReference>
<accession>A0ABQ5TMQ4</accession>
<comment type="caution">
    <text evidence="10">The sequence shown here is derived from an EMBL/GenBank/DDBJ whole genome shotgun (WGS) entry which is preliminary data.</text>
</comment>
<dbReference type="PRINTS" id="PR00727">
    <property type="entry name" value="LEADERPTASE"/>
</dbReference>
<dbReference type="InterPro" id="IPR036286">
    <property type="entry name" value="LexA/Signal_pep-like_sf"/>
</dbReference>
<proteinExistence type="inferred from homology"/>
<name>A0ABQ5TMQ4_9BACI</name>
<evidence type="ECO:0000256" key="1">
    <source>
        <dbReference type="ARBA" id="ARBA00000677"/>
    </source>
</evidence>
<dbReference type="EC" id="3.4.21.89" evidence="4 7"/>
<keyword evidence="5 7" id="KW-0645">Protease</keyword>
<evidence type="ECO:0000313" key="11">
    <source>
        <dbReference type="Proteomes" id="UP001275436"/>
    </source>
</evidence>
<dbReference type="SUPFAM" id="SSF51306">
    <property type="entry name" value="LexA/Signal peptidase"/>
    <property type="match status" value="1"/>
</dbReference>
<evidence type="ECO:0000256" key="8">
    <source>
        <dbReference type="RuleBase" id="RU362042"/>
    </source>
</evidence>
<dbReference type="Proteomes" id="UP001275436">
    <property type="component" value="Unassembled WGS sequence"/>
</dbReference>
<organism evidence="10 11">
    <name type="scientific">Oceanobacillus kimchii</name>
    <dbReference type="NCBI Taxonomy" id="746691"/>
    <lineage>
        <taxon>Bacteria</taxon>
        <taxon>Bacillati</taxon>
        <taxon>Bacillota</taxon>
        <taxon>Bacilli</taxon>
        <taxon>Bacillales</taxon>
        <taxon>Bacillaceae</taxon>
        <taxon>Oceanobacillus</taxon>
    </lineage>
</organism>
<dbReference type="Gene3D" id="2.10.109.10">
    <property type="entry name" value="Umud Fragment, subunit A"/>
    <property type="match status" value="1"/>
</dbReference>
<sequence>MTNKKDKNEWVSGIKAIVLAIIIALFLRTFIFATSIVEGESMAPTLENGERVIFNKVVYMLDEPDRGDIVIIHQPPKNYVKRIIGLPGEEIEIKDHQLYINGDAYTQSFLSKDALYATSNFGPIIIPEENYFVMGDNRLISKDSRNGLGYIPKEDIIGKSELIIYPFNELGRTN</sequence>
<dbReference type="PROSITE" id="PS00760">
    <property type="entry name" value="SPASE_I_2"/>
    <property type="match status" value="1"/>
</dbReference>
<evidence type="ECO:0000256" key="6">
    <source>
        <dbReference type="ARBA" id="ARBA00022801"/>
    </source>
</evidence>
<keyword evidence="11" id="KW-1185">Reference proteome</keyword>